<keyword evidence="2" id="KW-1185">Reference proteome</keyword>
<dbReference type="AlphaFoldDB" id="U6B8G1"/>
<dbReference type="STRING" id="1261131.lam_676"/>
<dbReference type="KEGG" id="lar:lam_676"/>
<dbReference type="EMBL" id="CP006604">
    <property type="protein sequence ID" value="AHA28022.1"/>
    <property type="molecule type" value="Genomic_DNA"/>
</dbReference>
<protein>
    <submittedName>
        <fullName evidence="1">Uncharacterized protein</fullName>
    </submittedName>
</protein>
<evidence type="ECO:0000313" key="1">
    <source>
        <dbReference type="EMBL" id="AHA28022.1"/>
    </source>
</evidence>
<organism evidence="1 2">
    <name type="scientific">Candidatus Liberibacter americanus str. Sao Paulo</name>
    <dbReference type="NCBI Taxonomy" id="1261131"/>
    <lineage>
        <taxon>Bacteria</taxon>
        <taxon>Pseudomonadati</taxon>
        <taxon>Pseudomonadota</taxon>
        <taxon>Alphaproteobacteria</taxon>
        <taxon>Hyphomicrobiales</taxon>
        <taxon>Rhizobiaceae</taxon>
        <taxon>Liberibacter</taxon>
    </lineage>
</organism>
<accession>U6B8G1</accession>
<name>U6B8G1_9HYPH</name>
<dbReference type="PATRIC" id="fig|1261131.3.peg.646"/>
<sequence length="172" mass="19741">MNNLEVCNWALLKLGQCPINSLEEEGIKAKYCKLLLHPIHRSLLRSFAWNFAKYSDVLSQSPSTKIDEIRYALPEKCLKVIKSSIKVELNEGYLVPKDKTTTQLIVEYVKEVPIFQCDALYQEALTLKLASELCPTILPDEQLPRYLKAESEKVLKTAIEMDAIEMSDDREY</sequence>
<dbReference type="Proteomes" id="UP000017862">
    <property type="component" value="Chromosome"/>
</dbReference>
<reference evidence="1 2" key="1">
    <citation type="journal article" date="2014" name="Mol. Plant Microbe Interact.">
        <title>The complete genome sequence of Candidatus Liberibacter americanus, associated with citrus Huanglongbing.</title>
        <authorList>
            <person name="Wulff N.A."/>
            <person name="Zhang S."/>
            <person name="Setubal J.C."/>
            <person name="Almeida N.F."/>
            <person name="Martins E.C."/>
            <person name="Harakava R."/>
            <person name="Kumar D."/>
            <person name="Rangel L.T."/>
            <person name="Foissac X."/>
            <person name="Bove J."/>
            <person name="Gabriel D.W."/>
        </authorList>
    </citation>
    <scope>NUCLEOTIDE SEQUENCE [LARGE SCALE GENOMIC DNA]</scope>
    <source>
        <strain evidence="1 2">Sao Paulo</strain>
    </source>
</reference>
<evidence type="ECO:0000313" key="2">
    <source>
        <dbReference type="Proteomes" id="UP000017862"/>
    </source>
</evidence>
<proteinExistence type="predicted"/>
<dbReference type="RefSeq" id="WP_007557541.1">
    <property type="nucleotide sequence ID" value="NC_022793.1"/>
</dbReference>
<dbReference type="HOGENOM" id="CLU_098962_0_0_5"/>
<gene>
    <name evidence="1" type="ORF">lam_676</name>
</gene>